<feature type="compositionally biased region" description="Basic and acidic residues" evidence="1">
    <location>
        <begin position="377"/>
        <end position="405"/>
    </location>
</feature>
<protein>
    <submittedName>
        <fullName evidence="3">Uncharacterized protein</fullName>
    </submittedName>
</protein>
<accession>A0A0B4EQZ0</accession>
<dbReference type="OrthoDB" id="4934518at2759"/>
<evidence type="ECO:0000256" key="2">
    <source>
        <dbReference type="SAM" id="SignalP"/>
    </source>
</evidence>
<gene>
    <name evidence="3" type="ORF">MAN_09728</name>
</gene>
<keyword evidence="4" id="KW-1185">Reference proteome</keyword>
<feature type="non-terminal residue" evidence="3">
    <location>
        <position position="1"/>
    </location>
</feature>
<proteinExistence type="predicted"/>
<reference evidence="3 4" key="1">
    <citation type="journal article" date="2014" name="Proc. Natl. Acad. Sci. U.S.A.">
        <title>Trajectory and genomic determinants of fungal-pathogen speciation and host adaptation.</title>
        <authorList>
            <person name="Hu X."/>
            <person name="Xiao G."/>
            <person name="Zheng P."/>
            <person name="Shang Y."/>
            <person name="Su Y."/>
            <person name="Zhang X."/>
            <person name="Liu X."/>
            <person name="Zhan S."/>
            <person name="St Leger R.J."/>
            <person name="Wang C."/>
        </authorList>
    </citation>
    <scope>NUCLEOTIDE SEQUENCE [LARGE SCALE GENOMIC DNA]</scope>
    <source>
        <strain evidence="3 4">ARSEF 549</strain>
    </source>
</reference>
<feature type="region of interest" description="Disordered" evidence="1">
    <location>
        <begin position="370"/>
        <end position="428"/>
    </location>
</feature>
<organism evidence="3 4">
    <name type="scientific">Metarhizium anisopliae (strain ARSEF 549)</name>
    <dbReference type="NCBI Taxonomy" id="3151832"/>
    <lineage>
        <taxon>Eukaryota</taxon>
        <taxon>Fungi</taxon>
        <taxon>Dikarya</taxon>
        <taxon>Ascomycota</taxon>
        <taxon>Pezizomycotina</taxon>
        <taxon>Sordariomycetes</taxon>
        <taxon>Hypocreomycetidae</taxon>
        <taxon>Hypocreales</taxon>
        <taxon>Clavicipitaceae</taxon>
        <taxon>Metarhizium</taxon>
    </lineage>
</organism>
<name>A0A0B4EQZ0_METAF</name>
<keyword evidence="2" id="KW-0732">Signal</keyword>
<dbReference type="Proteomes" id="UP000031186">
    <property type="component" value="Unassembled WGS sequence"/>
</dbReference>
<comment type="caution">
    <text evidence="3">The sequence shown here is derived from an EMBL/GenBank/DDBJ whole genome shotgun (WGS) entry which is preliminary data.</text>
</comment>
<dbReference type="HOGENOM" id="CLU_045272_0_0_1"/>
<evidence type="ECO:0000256" key="1">
    <source>
        <dbReference type="SAM" id="MobiDB-lite"/>
    </source>
</evidence>
<evidence type="ECO:0000313" key="4">
    <source>
        <dbReference type="Proteomes" id="UP000031186"/>
    </source>
</evidence>
<dbReference type="VEuPathDB" id="FungiDB:MAN_09728"/>
<feature type="signal peptide" evidence="2">
    <location>
        <begin position="1"/>
        <end position="24"/>
    </location>
</feature>
<evidence type="ECO:0000313" key="3">
    <source>
        <dbReference type="EMBL" id="KID60593.1"/>
    </source>
</evidence>
<dbReference type="EMBL" id="AZNF01000018">
    <property type="protein sequence ID" value="KID60593.1"/>
    <property type="molecule type" value="Genomic_DNA"/>
</dbReference>
<feature type="chain" id="PRO_5002089927" evidence="2">
    <location>
        <begin position="25"/>
        <end position="497"/>
    </location>
</feature>
<sequence length="497" mass="54977">MVLTVVKAMLWATLPLSAAVYGSAVPRQNTQNTGDFNLAKIIRDSPQVQAHMNSTLSGLGKVFPFSEGLMSASKGGVDLLNSAEIPEFDRKCLFVRNSIKETGWQSSLDVNPHPNGDDVVTGENEEPMTISTSTVKTDSYRLGWNKESSKETGQSVTAEVSVGYGPFSASLGTTVYGNQRMTEGQNAELSKQEEASVKIDRPYTCPAWSICRVVTWTYIRTITGSCFLTPYYDETCGKGEGGKGNLYSLGLLRSCSPADKISNNFYDYVLWKPGYGPELNGIKMPAEGATPNYHQDCSFSYTLREDEHGTPVSAIANIIEKYPNPNAKKTEVTRVPKAIEWRLTAAKDLVCKLERGWFWMAPNRFYIPAKDGGNKQWQERDDLQEPEGCKEKRAEYIEPKSKRAGDEEEEEPPSYNGGDNNNVDEEPPAYDGVKVVILKDGLPAFLEKLGQSKSEGFIANRIDDEKPSSREVHGRAADYFPNVRDCLADFVNKNGQG</sequence>
<dbReference type="AlphaFoldDB" id="A0A0B4EQZ0"/>